<proteinExistence type="predicted"/>
<dbReference type="SUPFAM" id="SSF53474">
    <property type="entry name" value="alpha/beta-Hydrolases"/>
    <property type="match status" value="1"/>
</dbReference>
<evidence type="ECO:0008006" key="3">
    <source>
        <dbReference type="Google" id="ProtNLM"/>
    </source>
</evidence>
<accession>A0AAW2YKB6</accession>
<protein>
    <recommendedName>
        <fullName evidence="3">Serine aminopeptidase S33 domain-containing protein</fullName>
    </recommendedName>
</protein>
<keyword evidence="2" id="KW-1185">Reference proteome</keyword>
<feature type="non-terminal residue" evidence="1">
    <location>
        <position position="373"/>
    </location>
</feature>
<name>A0AAW2YKB6_9EUKA</name>
<dbReference type="Proteomes" id="UP001431209">
    <property type="component" value="Unassembled WGS sequence"/>
</dbReference>
<dbReference type="AlphaFoldDB" id="A0AAW2YKB6"/>
<dbReference type="Gene3D" id="3.40.50.1820">
    <property type="entry name" value="alpha/beta hydrolase"/>
    <property type="match status" value="1"/>
</dbReference>
<evidence type="ECO:0000313" key="2">
    <source>
        <dbReference type="Proteomes" id="UP001431209"/>
    </source>
</evidence>
<dbReference type="InterPro" id="IPR029058">
    <property type="entry name" value="AB_hydrolase_fold"/>
</dbReference>
<gene>
    <name evidence="1" type="ORF">AKO1_012352</name>
</gene>
<dbReference type="EMBL" id="JAOPGA020000286">
    <property type="protein sequence ID" value="KAL0477941.1"/>
    <property type="molecule type" value="Genomic_DNA"/>
</dbReference>
<sequence>MDGFSTDKAAMDTINLIRYFKNQGGRALLYGFSYGTYLSTRIINISEKKYPDLLDAVILDGVCGGKYCNFTKYDENQEVVALRFIDRCANDAFCSSKLGTSASEVLKNFDKAIKQNNKCTKPFDGLLKSVLVTAMAHSVMRLLIPAFIYRINRCSDDDVIAIPLMMKNALKAKEEDSKSGPVTLPFSQIINFNIGISELQGRFGSVNESKKFSEKCHLCGSQSSIYPYLFSLGFHAYNESKYRGVPVTKIPILLLNGDLDPQTGSEWAENFYYDLKETSPNSQLIKFPNVVHHVLGNSLMEEVVESDDTCGYQIAVQFFENPFTKLDASCTEKLLGLPFSGYKYTRERITSDLYEGRGGKETKSSSSLARINK</sequence>
<comment type="caution">
    <text evidence="1">The sequence shown here is derived from an EMBL/GenBank/DDBJ whole genome shotgun (WGS) entry which is preliminary data.</text>
</comment>
<organism evidence="1 2">
    <name type="scientific">Acrasis kona</name>
    <dbReference type="NCBI Taxonomy" id="1008807"/>
    <lineage>
        <taxon>Eukaryota</taxon>
        <taxon>Discoba</taxon>
        <taxon>Heterolobosea</taxon>
        <taxon>Tetramitia</taxon>
        <taxon>Eutetramitia</taxon>
        <taxon>Acrasidae</taxon>
        <taxon>Acrasis</taxon>
    </lineage>
</organism>
<evidence type="ECO:0000313" key="1">
    <source>
        <dbReference type="EMBL" id="KAL0477941.1"/>
    </source>
</evidence>
<reference evidence="1 2" key="1">
    <citation type="submission" date="2024-03" db="EMBL/GenBank/DDBJ databases">
        <title>The Acrasis kona genome and developmental transcriptomes reveal deep origins of eukaryotic multicellular pathways.</title>
        <authorList>
            <person name="Sheikh S."/>
            <person name="Fu C.-J."/>
            <person name="Brown M.W."/>
            <person name="Baldauf S.L."/>
        </authorList>
    </citation>
    <scope>NUCLEOTIDE SEQUENCE [LARGE SCALE GENOMIC DNA]</scope>
    <source>
        <strain evidence="1 2">ATCC MYA-3509</strain>
    </source>
</reference>